<evidence type="ECO:0000256" key="8">
    <source>
        <dbReference type="SAM" id="SignalP"/>
    </source>
</evidence>
<dbReference type="EMBL" id="CAJZBQ010000035">
    <property type="protein sequence ID" value="CAG9323782.1"/>
    <property type="molecule type" value="Genomic_DNA"/>
</dbReference>
<evidence type="ECO:0000256" key="6">
    <source>
        <dbReference type="ARBA" id="ARBA00023180"/>
    </source>
</evidence>
<dbReference type="InterPro" id="IPR000560">
    <property type="entry name" value="His_Pase_clade-2"/>
</dbReference>
<keyword evidence="7" id="KW-0472">Membrane</keyword>
<evidence type="ECO:0008006" key="11">
    <source>
        <dbReference type="Google" id="ProtNLM"/>
    </source>
</evidence>
<feature type="transmembrane region" description="Helical" evidence="7">
    <location>
        <begin position="412"/>
        <end position="437"/>
    </location>
</feature>
<dbReference type="InterPro" id="IPR050645">
    <property type="entry name" value="Histidine_acid_phosphatase"/>
</dbReference>
<name>A0AAU9J9Z5_9CILI</name>
<dbReference type="Gene3D" id="3.40.50.1240">
    <property type="entry name" value="Phosphoglycerate mutase-like"/>
    <property type="match status" value="1"/>
</dbReference>
<dbReference type="CDD" id="cd07061">
    <property type="entry name" value="HP_HAP_like"/>
    <property type="match status" value="1"/>
</dbReference>
<evidence type="ECO:0000313" key="10">
    <source>
        <dbReference type="Proteomes" id="UP001162131"/>
    </source>
</evidence>
<gene>
    <name evidence="9" type="ORF">BSTOLATCC_MIC34818</name>
</gene>
<dbReference type="GO" id="GO:0003993">
    <property type="term" value="F:acid phosphatase activity"/>
    <property type="evidence" value="ECO:0007669"/>
    <property type="project" value="UniProtKB-EC"/>
</dbReference>
<evidence type="ECO:0000256" key="2">
    <source>
        <dbReference type="ARBA" id="ARBA00005375"/>
    </source>
</evidence>
<keyword evidence="7" id="KW-0812">Transmembrane</keyword>
<keyword evidence="4" id="KW-0378">Hydrolase</keyword>
<reference evidence="9" key="1">
    <citation type="submission" date="2021-09" db="EMBL/GenBank/DDBJ databases">
        <authorList>
            <consortium name="AG Swart"/>
            <person name="Singh M."/>
            <person name="Singh A."/>
            <person name="Seah K."/>
            <person name="Emmerich C."/>
        </authorList>
    </citation>
    <scope>NUCLEOTIDE SEQUENCE</scope>
    <source>
        <strain evidence="9">ATCC30299</strain>
    </source>
</reference>
<evidence type="ECO:0000256" key="7">
    <source>
        <dbReference type="SAM" id="Phobius"/>
    </source>
</evidence>
<evidence type="ECO:0000256" key="5">
    <source>
        <dbReference type="ARBA" id="ARBA00023157"/>
    </source>
</evidence>
<organism evidence="9 10">
    <name type="scientific">Blepharisma stoltei</name>
    <dbReference type="NCBI Taxonomy" id="1481888"/>
    <lineage>
        <taxon>Eukaryota</taxon>
        <taxon>Sar</taxon>
        <taxon>Alveolata</taxon>
        <taxon>Ciliophora</taxon>
        <taxon>Postciliodesmatophora</taxon>
        <taxon>Heterotrichea</taxon>
        <taxon>Heterotrichida</taxon>
        <taxon>Blepharismidae</taxon>
        <taxon>Blepharisma</taxon>
    </lineage>
</organism>
<dbReference type="Pfam" id="PF00328">
    <property type="entry name" value="His_Phos_2"/>
    <property type="match status" value="1"/>
</dbReference>
<accession>A0AAU9J9Z5</accession>
<feature type="chain" id="PRO_5043661644" description="Acid phosphatase" evidence="8">
    <location>
        <begin position="16"/>
        <end position="463"/>
    </location>
</feature>
<keyword evidence="3 8" id="KW-0732">Signal</keyword>
<evidence type="ECO:0000256" key="1">
    <source>
        <dbReference type="ARBA" id="ARBA00000032"/>
    </source>
</evidence>
<dbReference type="PANTHER" id="PTHR11567:SF211">
    <property type="entry name" value="PROSTATIC ACID PHOSPHATASE"/>
    <property type="match status" value="1"/>
</dbReference>
<keyword evidence="7" id="KW-1133">Transmembrane helix</keyword>
<dbReference type="SUPFAM" id="SSF53254">
    <property type="entry name" value="Phosphoglycerate mutase-like"/>
    <property type="match status" value="1"/>
</dbReference>
<evidence type="ECO:0000256" key="3">
    <source>
        <dbReference type="ARBA" id="ARBA00022729"/>
    </source>
</evidence>
<comment type="caution">
    <text evidence="9">The sequence shown here is derived from an EMBL/GenBank/DDBJ whole genome shotgun (WGS) entry which is preliminary data.</text>
</comment>
<keyword evidence="5" id="KW-1015">Disulfide bond</keyword>
<proteinExistence type="inferred from homology"/>
<comment type="similarity">
    <text evidence="2">Belongs to the histidine acid phosphatase family.</text>
</comment>
<dbReference type="AlphaFoldDB" id="A0AAU9J9Z5"/>
<dbReference type="InterPro" id="IPR029033">
    <property type="entry name" value="His_PPase_superfam"/>
</dbReference>
<feature type="signal peptide" evidence="8">
    <location>
        <begin position="1"/>
        <end position="15"/>
    </location>
</feature>
<dbReference type="Proteomes" id="UP001162131">
    <property type="component" value="Unassembled WGS sequence"/>
</dbReference>
<protein>
    <recommendedName>
        <fullName evidence="11">Acid phosphatase</fullName>
    </recommendedName>
</protein>
<keyword evidence="10" id="KW-1185">Reference proteome</keyword>
<evidence type="ECO:0000256" key="4">
    <source>
        <dbReference type="ARBA" id="ARBA00022801"/>
    </source>
</evidence>
<keyword evidence="6" id="KW-0325">Glycoprotein</keyword>
<evidence type="ECO:0000313" key="9">
    <source>
        <dbReference type="EMBL" id="CAG9323782.1"/>
    </source>
</evidence>
<sequence>MALSLFLSLPVLIYCSTIFVVEVSRHGARTPLTYFPWDTADGRWSPYPEGELTPEGMRQHYLLGYEFRNRYIINTRLLNETFYQPEINVYSTDVDRTLQSAVSQLLGLYPPGTGPNLRLPELEETAVPPIEVYNETEIIQELGQSALPNHTQVIPVHTDSLSREILLVASEDCPRYDYLMDLRNNATDVQELIEENASLLTTIATYFKVSASEAGNIFPGLVDNLRVNNWYGYTVPTEFQGNFFTQANSFANQLNQLTAYTPDLLARYAGSAFLSTLSYLLNNAQKEASDLRYQFYSAHDTTILNILSALQLPNGQQPPFASTLIFELIQDDANPTVYNVTLAYNDVLQTVGNCPSTSCPLETFLEFINARAFPNITASCMMNYDTVNWGSLTKPSTKSSSSDDDFFESLDWYWWVVISVGFVVVISAIIAVIVYCIKKNKKSSSTYERMDFINEKMDFKSPK</sequence>
<dbReference type="PANTHER" id="PTHR11567">
    <property type="entry name" value="ACID PHOSPHATASE-RELATED"/>
    <property type="match status" value="1"/>
</dbReference>
<comment type="catalytic activity">
    <reaction evidence="1">
        <text>a phosphate monoester + H2O = an alcohol + phosphate</text>
        <dbReference type="Rhea" id="RHEA:15017"/>
        <dbReference type="ChEBI" id="CHEBI:15377"/>
        <dbReference type="ChEBI" id="CHEBI:30879"/>
        <dbReference type="ChEBI" id="CHEBI:43474"/>
        <dbReference type="ChEBI" id="CHEBI:67140"/>
        <dbReference type="EC" id="3.1.3.2"/>
    </reaction>
</comment>